<feature type="region of interest" description="Disordered" evidence="1">
    <location>
        <begin position="238"/>
        <end position="286"/>
    </location>
</feature>
<feature type="region of interest" description="Disordered" evidence="1">
    <location>
        <begin position="471"/>
        <end position="498"/>
    </location>
</feature>
<dbReference type="VEuPathDB" id="FungiDB:F503_05857"/>
<evidence type="ECO:0000256" key="1">
    <source>
        <dbReference type="SAM" id="MobiDB-lite"/>
    </source>
</evidence>
<feature type="region of interest" description="Disordered" evidence="1">
    <location>
        <begin position="903"/>
        <end position="959"/>
    </location>
</feature>
<dbReference type="eggNOG" id="KOG1938">
    <property type="taxonomic scope" value="Eukaryota"/>
</dbReference>
<evidence type="ECO:0000313" key="3">
    <source>
        <dbReference type="Proteomes" id="UP000016923"/>
    </source>
</evidence>
<sequence>MPSPDDASPPPESIQSLPPAASSVRLPKMRQTSAGQGPAGSGSALPLRTRPLPLSQSEASLPLRRGTPTNAASLYASTLTPPGSRSMSPVGLGRASSPSTRTMSLTSNTSSATAASGTAGASTIGTAPGSSSHAHPSLLPGAAFTRSLLDSPAADNPGDPLSLLLKAFVPHVAVYSSQDTDDLVREKGFSNGLWELLRPFGERMPGRVQVRDSNGAPRPWDDFSVRFVNFGDNVEAPESAQGIIQPPISPPPQLVNGRLVNPNGGSASDGEKTGSSADSTDASRSNATSVRIPLVEAIVEKHLTYAERAFSGVPATPHQHQLQQGNAAGLLDVGSTSPYYGLYLRRLLSGLPLACHETFAHPVACVIAISSRNPSPIQTFQELYRDISQGDRRLPPWVDGDFLRYYVLVHDEENGDIAQSMALFEKMKRSLGLHCHLLRLRSSQSAETDDDSLMLPRSDWMTAVEEYTDLSRSEAYEEAPPSDAGEGEGEGEDADDGFYDPTRYIFESDATAIRTFVRELVTQSLVPTMERSVSVWNDQVASKRKGLSGRFMSLSKRWGGFGGGNSNSGSGNRNSLGGGSGNSNSNYDAVHGYYNAEASEAVLRKLADYAFMLRDWKLAMSTYDILRADYNTDKAWKYHAAANEMCALSLLIMQPNLSSRTKLESINSMLEQGFYSYHTRCGNAYGATRIVALGLELQRLRGGPAVDDSVRWGTRLMEARLVGIIGDALLRERMAVCCATRAGRGSAGWGSWRRKSAFWSVLAAEAWVAQGKFIQAQRCLNEARKMYSMLQSDEGIDGFARARDFMLGLQSQIKQGLVVAGEAAAGADATSPPPPDATEAAAAAAVGAAATVKAASGEQDSADGAVTSTGVGQSATVAGQSAGEVDDVEEVVELLVDETSLKNARRRSRHDSLMGGSGAGQAGLETAPLRRLSPASEHRGESGEATADAQEKEAGFDQV</sequence>
<reference evidence="2 3" key="1">
    <citation type="journal article" date="2013" name="BMC Genomics">
        <title>The genome and transcriptome of the pine saprophyte Ophiostoma piceae, and a comparison with the bark beetle-associated pine pathogen Grosmannia clavigera.</title>
        <authorList>
            <person name="Haridas S."/>
            <person name="Wang Y."/>
            <person name="Lim L."/>
            <person name="Massoumi Alamouti S."/>
            <person name="Jackman S."/>
            <person name="Docking R."/>
            <person name="Robertson G."/>
            <person name="Birol I."/>
            <person name="Bohlmann J."/>
            <person name="Breuil C."/>
        </authorList>
    </citation>
    <scope>NUCLEOTIDE SEQUENCE [LARGE SCALE GENOMIC DNA]</scope>
    <source>
        <strain evidence="2 3">UAMH 11346</strain>
    </source>
</reference>
<dbReference type="PANTHER" id="PTHR12975:SF6">
    <property type="entry name" value="TRAFFICKING PROTEIN PARTICLE COMPLEX SUBUNIT 8"/>
    <property type="match status" value="1"/>
</dbReference>
<feature type="compositionally biased region" description="Basic and acidic residues" evidence="1">
    <location>
        <begin position="949"/>
        <end position="959"/>
    </location>
</feature>
<evidence type="ECO:0000313" key="2">
    <source>
        <dbReference type="EMBL" id="EPE10762.1"/>
    </source>
</evidence>
<gene>
    <name evidence="2" type="ORF">F503_05857</name>
</gene>
<dbReference type="AlphaFoldDB" id="S3CCX7"/>
<dbReference type="OMA" id="ANEMCAL"/>
<organism evidence="2 3">
    <name type="scientific">Ophiostoma piceae (strain UAMH 11346)</name>
    <name type="common">Sap stain fungus</name>
    <dbReference type="NCBI Taxonomy" id="1262450"/>
    <lineage>
        <taxon>Eukaryota</taxon>
        <taxon>Fungi</taxon>
        <taxon>Dikarya</taxon>
        <taxon>Ascomycota</taxon>
        <taxon>Pezizomycotina</taxon>
        <taxon>Sordariomycetes</taxon>
        <taxon>Sordariomycetidae</taxon>
        <taxon>Ophiostomatales</taxon>
        <taxon>Ophiostomataceae</taxon>
        <taxon>Ophiostoma</taxon>
    </lineage>
</organism>
<feature type="compositionally biased region" description="Polar residues" evidence="1">
    <location>
        <begin position="67"/>
        <end position="87"/>
    </location>
</feature>
<feature type="region of interest" description="Disordered" evidence="1">
    <location>
        <begin position="1"/>
        <end position="135"/>
    </location>
</feature>
<dbReference type="STRING" id="1262450.S3CCX7"/>
<feature type="compositionally biased region" description="Low complexity" evidence="1">
    <location>
        <begin position="104"/>
        <end position="132"/>
    </location>
</feature>
<feature type="compositionally biased region" description="Low complexity" evidence="1">
    <location>
        <begin position="33"/>
        <end position="44"/>
    </location>
</feature>
<feature type="compositionally biased region" description="Polar residues" evidence="1">
    <location>
        <begin position="273"/>
        <end position="286"/>
    </location>
</feature>
<keyword evidence="3" id="KW-1185">Reference proteome</keyword>
<dbReference type="InterPro" id="IPR024420">
    <property type="entry name" value="TRAPP_III_complex_Trs85"/>
</dbReference>
<protein>
    <submittedName>
        <fullName evidence="2">Trapp complex protein trs85</fullName>
    </submittedName>
</protein>
<dbReference type="Proteomes" id="UP000016923">
    <property type="component" value="Unassembled WGS sequence"/>
</dbReference>
<dbReference type="GO" id="GO:1990072">
    <property type="term" value="C:TRAPPIII protein complex"/>
    <property type="evidence" value="ECO:0007669"/>
    <property type="project" value="TreeGrafter"/>
</dbReference>
<dbReference type="OrthoDB" id="203724at2759"/>
<name>S3CCX7_OPHP1</name>
<dbReference type="HOGENOM" id="CLU_014185_0_0_1"/>
<accession>S3CCX7</accession>
<feature type="compositionally biased region" description="Acidic residues" evidence="1">
    <location>
        <begin position="485"/>
        <end position="498"/>
    </location>
</feature>
<dbReference type="EMBL" id="KE148146">
    <property type="protein sequence ID" value="EPE10762.1"/>
    <property type="molecule type" value="Genomic_DNA"/>
</dbReference>
<dbReference type="Pfam" id="PF12739">
    <property type="entry name" value="TRAPPC-Trs85"/>
    <property type="match status" value="1"/>
</dbReference>
<dbReference type="PANTHER" id="PTHR12975">
    <property type="entry name" value="TRANSPORT PROTEIN TRAPP"/>
    <property type="match status" value="1"/>
</dbReference>
<feature type="compositionally biased region" description="Pro residues" evidence="1">
    <location>
        <begin position="1"/>
        <end position="12"/>
    </location>
</feature>
<proteinExistence type="predicted"/>